<protein>
    <submittedName>
        <fullName evidence="1">Uncharacterized protein</fullName>
    </submittedName>
</protein>
<keyword evidence="2" id="KW-1185">Reference proteome</keyword>
<sequence>MFDIGENPVYVIEVPIVVIMGSATVHYSSDHLYEDSLKMDLRFCFALVFLQGGLERENLRCDTTDLGRLSTKELLRYNYTLLWHNIGAISYVNNLGLSKGYYDYLFLKLFYTIRDGDETRNKGHTALLFIGLLLCLTSSGVTNKYKHFETTSLSILNKIKILKQGEVDCYVIVLLEVKWKEKKKAPVWEFNISSAASMEKMSSLSDLETGPSETKILKRHPYGMMAMFRPLGIKKTSLWNNWKDGQSPDHEV</sequence>
<evidence type="ECO:0000313" key="2">
    <source>
        <dbReference type="Proteomes" id="UP001217089"/>
    </source>
</evidence>
<comment type="caution">
    <text evidence="1">The sequence shown here is derived from an EMBL/GenBank/DDBJ whole genome shotgun (WGS) entry which is preliminary data.</text>
</comment>
<accession>A0ABQ9FJX6</accession>
<dbReference type="EMBL" id="JARBDR010000246">
    <property type="protein sequence ID" value="KAJ8317589.1"/>
    <property type="molecule type" value="Genomic_DNA"/>
</dbReference>
<organism evidence="1 2">
    <name type="scientific">Tegillarca granosa</name>
    <name type="common">Malaysian cockle</name>
    <name type="synonym">Anadara granosa</name>
    <dbReference type="NCBI Taxonomy" id="220873"/>
    <lineage>
        <taxon>Eukaryota</taxon>
        <taxon>Metazoa</taxon>
        <taxon>Spiralia</taxon>
        <taxon>Lophotrochozoa</taxon>
        <taxon>Mollusca</taxon>
        <taxon>Bivalvia</taxon>
        <taxon>Autobranchia</taxon>
        <taxon>Pteriomorphia</taxon>
        <taxon>Arcoida</taxon>
        <taxon>Arcoidea</taxon>
        <taxon>Arcidae</taxon>
        <taxon>Tegillarca</taxon>
    </lineage>
</organism>
<gene>
    <name evidence="1" type="ORF">KUTeg_005493</name>
</gene>
<dbReference type="Proteomes" id="UP001217089">
    <property type="component" value="Unassembled WGS sequence"/>
</dbReference>
<proteinExistence type="predicted"/>
<evidence type="ECO:0000313" key="1">
    <source>
        <dbReference type="EMBL" id="KAJ8317589.1"/>
    </source>
</evidence>
<name>A0ABQ9FJX6_TEGGR</name>
<reference evidence="1 2" key="1">
    <citation type="submission" date="2022-12" db="EMBL/GenBank/DDBJ databases">
        <title>Chromosome-level genome of Tegillarca granosa.</title>
        <authorList>
            <person name="Kim J."/>
        </authorList>
    </citation>
    <scope>NUCLEOTIDE SEQUENCE [LARGE SCALE GENOMIC DNA]</scope>
    <source>
        <strain evidence="1">Teg-2019</strain>
        <tissue evidence="1">Adductor muscle</tissue>
    </source>
</reference>